<dbReference type="Proteomes" id="UP000325713">
    <property type="component" value="Chromosome"/>
</dbReference>
<reference evidence="2 3" key="1">
    <citation type="submission" date="2018-08" db="EMBL/GenBank/DDBJ databases">
        <title>Neisseria zalophi ATCC BAA-2455 complete genome.</title>
        <authorList>
            <person name="Veseli I.A."/>
            <person name="Buttler R."/>
            <person name="Mascarenhas dos Santos A.C."/>
            <person name="Pombert J.-F."/>
        </authorList>
    </citation>
    <scope>NUCLEOTIDE SEQUENCE [LARGE SCALE GENOMIC DNA]</scope>
    <source>
        <strain evidence="2 3">ATCC BAA-2455</strain>
    </source>
</reference>
<gene>
    <name evidence="2" type="ORF">D0T92_05370</name>
</gene>
<keyword evidence="1" id="KW-0472">Membrane</keyword>
<name>A0A5J6PUJ0_9NEIS</name>
<organism evidence="2 3">
    <name type="scientific">Neisseria zalophi</name>
    <dbReference type="NCBI Taxonomy" id="640030"/>
    <lineage>
        <taxon>Bacteria</taxon>
        <taxon>Pseudomonadati</taxon>
        <taxon>Pseudomonadota</taxon>
        <taxon>Betaproteobacteria</taxon>
        <taxon>Neisseriales</taxon>
        <taxon>Neisseriaceae</taxon>
        <taxon>Neisseria</taxon>
    </lineage>
</organism>
<keyword evidence="1" id="KW-1133">Transmembrane helix</keyword>
<dbReference type="KEGG" id="nzl:D0T92_05370"/>
<accession>A0A5J6PUJ0</accession>
<dbReference type="AlphaFoldDB" id="A0A5J6PUJ0"/>
<keyword evidence="1" id="KW-0812">Transmembrane</keyword>
<evidence type="ECO:0000313" key="2">
    <source>
        <dbReference type="EMBL" id="QEY26016.1"/>
    </source>
</evidence>
<proteinExistence type="predicted"/>
<feature type="transmembrane region" description="Helical" evidence="1">
    <location>
        <begin position="16"/>
        <end position="34"/>
    </location>
</feature>
<keyword evidence="3" id="KW-1185">Reference proteome</keyword>
<evidence type="ECO:0000313" key="3">
    <source>
        <dbReference type="Proteomes" id="UP000325713"/>
    </source>
</evidence>
<evidence type="ECO:0000256" key="1">
    <source>
        <dbReference type="SAM" id="Phobius"/>
    </source>
</evidence>
<protein>
    <submittedName>
        <fullName evidence="2">Uncharacterized protein</fullName>
    </submittedName>
</protein>
<dbReference type="EMBL" id="CP031700">
    <property type="protein sequence ID" value="QEY26016.1"/>
    <property type="molecule type" value="Genomic_DNA"/>
</dbReference>
<sequence>MCSFAKIFLAFRRPEGYGFAFILVALRYIAIALYPALEAGKIRLSKALPTGRKNATRLFLIVIFLFPIKINL</sequence>